<dbReference type="EMBL" id="BMGZ01000003">
    <property type="protein sequence ID" value="GGH99954.1"/>
    <property type="molecule type" value="Genomic_DNA"/>
</dbReference>
<keyword evidence="4" id="KW-1185">Reference proteome</keyword>
<gene>
    <name evidence="2" type="ORF">FF098_014925</name>
    <name evidence="1" type="ORF">GCM10011355_27110</name>
</gene>
<dbReference type="RefSeq" id="WP_155142009.1">
    <property type="nucleotide sequence ID" value="NZ_BMGZ01000003.1"/>
</dbReference>
<dbReference type="EMBL" id="VCJR02000003">
    <property type="protein sequence ID" value="NHK29211.1"/>
    <property type="molecule type" value="Genomic_DNA"/>
</dbReference>
<dbReference type="AlphaFoldDB" id="A0A8J3A5P6"/>
<protein>
    <submittedName>
        <fullName evidence="1">Uncharacterized protein</fullName>
    </submittedName>
</protein>
<proteinExistence type="predicted"/>
<accession>A0A8J3A5P6</accession>
<organism evidence="1 3">
    <name type="scientific">Aquisalinus luteolus</name>
    <dbReference type="NCBI Taxonomy" id="1566827"/>
    <lineage>
        <taxon>Bacteria</taxon>
        <taxon>Pseudomonadati</taxon>
        <taxon>Pseudomonadota</taxon>
        <taxon>Alphaproteobacteria</taxon>
        <taxon>Parvularculales</taxon>
        <taxon>Parvularculaceae</taxon>
        <taxon>Aquisalinus</taxon>
    </lineage>
</organism>
<reference evidence="1" key="1">
    <citation type="journal article" date="2014" name="Int. J. Syst. Evol. Microbiol.">
        <title>Complete genome sequence of Corynebacterium casei LMG S-19264T (=DSM 44701T), isolated from a smear-ripened cheese.</title>
        <authorList>
            <consortium name="US DOE Joint Genome Institute (JGI-PGF)"/>
            <person name="Walter F."/>
            <person name="Albersmeier A."/>
            <person name="Kalinowski J."/>
            <person name="Ruckert C."/>
        </authorList>
    </citation>
    <scope>NUCLEOTIDE SEQUENCE</scope>
    <source>
        <strain evidence="1">CGMCC 1.14984</strain>
    </source>
</reference>
<evidence type="ECO:0000313" key="2">
    <source>
        <dbReference type="EMBL" id="NHK29211.1"/>
    </source>
</evidence>
<evidence type="ECO:0000313" key="1">
    <source>
        <dbReference type="EMBL" id="GGH99954.1"/>
    </source>
</evidence>
<reference evidence="1" key="3">
    <citation type="submission" date="2020-09" db="EMBL/GenBank/DDBJ databases">
        <authorList>
            <person name="Sun Q."/>
            <person name="Zhou Y."/>
        </authorList>
    </citation>
    <scope>NUCLEOTIDE SEQUENCE</scope>
    <source>
        <strain evidence="1">CGMCC 1.14984</strain>
    </source>
</reference>
<reference evidence="2 4" key="2">
    <citation type="submission" date="2020-02" db="EMBL/GenBank/DDBJ databases">
        <title>Genome sequence of Parvularcula flava strain NH6-79.</title>
        <authorList>
            <person name="Abdul Karim M.H."/>
            <person name="Lam M.Q."/>
            <person name="Chen S.J."/>
            <person name="Yahya A."/>
            <person name="Shahir S."/>
            <person name="Shamsir M.S."/>
            <person name="Chong C.S."/>
        </authorList>
    </citation>
    <scope>NUCLEOTIDE SEQUENCE [LARGE SCALE GENOMIC DNA]</scope>
    <source>
        <strain evidence="2 4">NH6-79</strain>
    </source>
</reference>
<comment type="caution">
    <text evidence="1">The sequence shown here is derived from an EMBL/GenBank/DDBJ whole genome shotgun (WGS) entry which is preliminary data.</text>
</comment>
<dbReference type="Proteomes" id="UP000818603">
    <property type="component" value="Unassembled WGS sequence"/>
</dbReference>
<name>A0A8J3A5P6_9PROT</name>
<evidence type="ECO:0000313" key="4">
    <source>
        <dbReference type="Proteomes" id="UP000818603"/>
    </source>
</evidence>
<dbReference type="Proteomes" id="UP000621856">
    <property type="component" value="Unassembled WGS sequence"/>
</dbReference>
<sequence>MSEKNFLFCPPNSLPDEAIETLKSHGVVVIATEHFRDMRITSTEPLLPHSTALAAAMKAIRKSEASTKHFGELMAELLQTTDV</sequence>
<evidence type="ECO:0000313" key="3">
    <source>
        <dbReference type="Proteomes" id="UP000621856"/>
    </source>
</evidence>